<sequence>MNLPGAHTDEPTPAYDPKNPADATATAFLRAGCEGDTFRTLDPGAGASDRLLVRSVLFS</sequence>
<gene>
    <name evidence="2" type="ORF">J116_014845</name>
</gene>
<name>A0A1D3DTC8_9ACTN</name>
<evidence type="ECO:0000313" key="3">
    <source>
        <dbReference type="Proteomes" id="UP000095329"/>
    </source>
</evidence>
<dbReference type="EMBL" id="ASHX02000001">
    <property type="protein sequence ID" value="OEJ95565.1"/>
    <property type="molecule type" value="Genomic_DNA"/>
</dbReference>
<dbReference type="RefSeq" id="WP_051203508.1">
    <property type="nucleotide sequence ID" value="NZ_ASHX02000001.1"/>
</dbReference>
<protein>
    <submittedName>
        <fullName evidence="2">Uncharacterized protein</fullName>
    </submittedName>
</protein>
<keyword evidence="3" id="KW-1185">Reference proteome</keyword>
<reference evidence="2 3" key="1">
    <citation type="journal article" date="2013" name="Genome Announc.">
        <title>Genome Sequence of Streptomyces violaceusniger Strain SPC6, a Halotolerant Streptomycete That Exhibits Rapid Growth and Development.</title>
        <authorList>
            <person name="Chen X."/>
            <person name="Zhang B."/>
            <person name="Zhang W."/>
            <person name="Wu X."/>
            <person name="Zhang M."/>
            <person name="Chen T."/>
            <person name="Liu G."/>
            <person name="Dyson P."/>
        </authorList>
    </citation>
    <scope>NUCLEOTIDE SEQUENCE [LARGE SCALE GENOMIC DNA]</scope>
    <source>
        <strain evidence="2 3">SPC6</strain>
    </source>
</reference>
<dbReference type="STRING" id="1306406.J116_014845"/>
<evidence type="ECO:0000256" key="1">
    <source>
        <dbReference type="SAM" id="MobiDB-lite"/>
    </source>
</evidence>
<dbReference type="AlphaFoldDB" id="A0A1D3DTC8"/>
<dbReference type="OrthoDB" id="3542365at2"/>
<comment type="caution">
    <text evidence="2">The sequence shown here is derived from an EMBL/GenBank/DDBJ whole genome shotgun (WGS) entry which is preliminary data.</text>
</comment>
<feature type="region of interest" description="Disordered" evidence="1">
    <location>
        <begin position="1"/>
        <end position="22"/>
    </location>
</feature>
<evidence type="ECO:0000313" key="2">
    <source>
        <dbReference type="EMBL" id="OEJ95565.1"/>
    </source>
</evidence>
<dbReference type="Proteomes" id="UP000095329">
    <property type="component" value="Unassembled WGS sequence"/>
</dbReference>
<accession>A0A1D3DTC8</accession>
<proteinExistence type="predicted"/>
<organism evidence="2 3">
    <name type="scientific">Streptomyces thermolilacinus SPC6</name>
    <dbReference type="NCBI Taxonomy" id="1306406"/>
    <lineage>
        <taxon>Bacteria</taxon>
        <taxon>Bacillati</taxon>
        <taxon>Actinomycetota</taxon>
        <taxon>Actinomycetes</taxon>
        <taxon>Kitasatosporales</taxon>
        <taxon>Streptomycetaceae</taxon>
        <taxon>Streptomyces</taxon>
    </lineage>
</organism>